<keyword evidence="3" id="KW-1185">Reference proteome</keyword>
<name>B4HQC2_DROSE</name>
<feature type="region of interest" description="Disordered" evidence="1">
    <location>
        <begin position="1"/>
        <end position="37"/>
    </location>
</feature>
<dbReference type="EMBL" id="CH480816">
    <property type="protein sequence ID" value="EDW46661.1"/>
    <property type="molecule type" value="Genomic_DNA"/>
</dbReference>
<protein>
    <submittedName>
        <fullName evidence="2">GM20848</fullName>
    </submittedName>
</protein>
<reference evidence="2 3" key="1">
    <citation type="journal article" date="2007" name="Nature">
        <title>Evolution of genes and genomes on the Drosophila phylogeny.</title>
        <authorList>
            <consortium name="Drosophila 12 Genomes Consortium"/>
            <person name="Clark A.G."/>
            <person name="Eisen M.B."/>
            <person name="Smith D.R."/>
            <person name="Bergman C.M."/>
            <person name="Oliver B."/>
            <person name="Markow T.A."/>
            <person name="Kaufman T.C."/>
            <person name="Kellis M."/>
            <person name="Gelbart W."/>
            <person name="Iyer V.N."/>
            <person name="Pollard D.A."/>
            <person name="Sackton T.B."/>
            <person name="Larracuente A.M."/>
            <person name="Singh N.D."/>
            <person name="Abad J.P."/>
            <person name="Abt D.N."/>
            <person name="Adryan B."/>
            <person name="Aguade M."/>
            <person name="Akashi H."/>
            <person name="Anderson W.W."/>
            <person name="Aquadro C.F."/>
            <person name="Ardell D.H."/>
            <person name="Arguello R."/>
            <person name="Artieri C.G."/>
            <person name="Barbash D.A."/>
            <person name="Barker D."/>
            <person name="Barsanti P."/>
            <person name="Batterham P."/>
            <person name="Batzoglou S."/>
            <person name="Begun D."/>
            <person name="Bhutkar A."/>
            <person name="Blanco E."/>
            <person name="Bosak S.A."/>
            <person name="Bradley R.K."/>
            <person name="Brand A.D."/>
            <person name="Brent M.R."/>
            <person name="Brooks A.N."/>
            <person name="Brown R.H."/>
            <person name="Butlin R.K."/>
            <person name="Caggese C."/>
            <person name="Calvi B.R."/>
            <person name="Bernardo de Carvalho A."/>
            <person name="Caspi A."/>
            <person name="Castrezana S."/>
            <person name="Celniker S.E."/>
            <person name="Chang J.L."/>
            <person name="Chapple C."/>
            <person name="Chatterji S."/>
            <person name="Chinwalla A."/>
            <person name="Civetta A."/>
            <person name="Clifton S.W."/>
            <person name="Comeron J.M."/>
            <person name="Costello J.C."/>
            <person name="Coyne J.A."/>
            <person name="Daub J."/>
            <person name="David R.G."/>
            <person name="Delcher A.L."/>
            <person name="Delehaunty K."/>
            <person name="Do C.B."/>
            <person name="Ebling H."/>
            <person name="Edwards K."/>
            <person name="Eickbush T."/>
            <person name="Evans J.D."/>
            <person name="Filipski A."/>
            <person name="Findeiss S."/>
            <person name="Freyhult E."/>
            <person name="Fulton L."/>
            <person name="Fulton R."/>
            <person name="Garcia A.C."/>
            <person name="Gardiner A."/>
            <person name="Garfield D.A."/>
            <person name="Garvin B.E."/>
            <person name="Gibson G."/>
            <person name="Gilbert D."/>
            <person name="Gnerre S."/>
            <person name="Godfrey J."/>
            <person name="Good R."/>
            <person name="Gotea V."/>
            <person name="Gravely B."/>
            <person name="Greenberg A.J."/>
            <person name="Griffiths-Jones S."/>
            <person name="Gross S."/>
            <person name="Guigo R."/>
            <person name="Gustafson E.A."/>
            <person name="Haerty W."/>
            <person name="Hahn M.W."/>
            <person name="Halligan D.L."/>
            <person name="Halpern A.L."/>
            <person name="Halter G.M."/>
            <person name="Han M.V."/>
            <person name="Heger A."/>
            <person name="Hillier L."/>
            <person name="Hinrichs A.S."/>
            <person name="Holmes I."/>
            <person name="Hoskins R.A."/>
            <person name="Hubisz M.J."/>
            <person name="Hultmark D."/>
            <person name="Huntley M.A."/>
            <person name="Jaffe D.B."/>
            <person name="Jagadeeshan S."/>
            <person name="Jeck W.R."/>
            <person name="Johnson J."/>
            <person name="Jones C.D."/>
            <person name="Jordan W.C."/>
            <person name="Karpen G.H."/>
            <person name="Kataoka E."/>
            <person name="Keightley P.D."/>
            <person name="Kheradpour P."/>
            <person name="Kirkness E.F."/>
            <person name="Koerich L.B."/>
            <person name="Kristiansen K."/>
            <person name="Kudrna D."/>
            <person name="Kulathinal R.J."/>
            <person name="Kumar S."/>
            <person name="Kwok R."/>
            <person name="Lander E."/>
            <person name="Langley C.H."/>
            <person name="Lapoint R."/>
            <person name="Lazzaro B.P."/>
            <person name="Lee S.J."/>
            <person name="Levesque L."/>
            <person name="Li R."/>
            <person name="Lin C.F."/>
            <person name="Lin M.F."/>
            <person name="Lindblad-Toh K."/>
            <person name="Llopart A."/>
            <person name="Long M."/>
            <person name="Low L."/>
            <person name="Lozovsky E."/>
            <person name="Lu J."/>
            <person name="Luo M."/>
            <person name="Machado C.A."/>
            <person name="Makalowski W."/>
            <person name="Marzo M."/>
            <person name="Matsuda M."/>
            <person name="Matzkin L."/>
            <person name="McAllister B."/>
            <person name="McBride C.S."/>
            <person name="McKernan B."/>
            <person name="McKernan K."/>
            <person name="Mendez-Lago M."/>
            <person name="Minx P."/>
            <person name="Mollenhauer M.U."/>
            <person name="Montooth K."/>
            <person name="Mount S.M."/>
            <person name="Mu X."/>
            <person name="Myers E."/>
            <person name="Negre B."/>
            <person name="Newfeld S."/>
            <person name="Nielsen R."/>
            <person name="Noor M.A."/>
            <person name="O'Grady P."/>
            <person name="Pachter L."/>
            <person name="Papaceit M."/>
            <person name="Parisi M.J."/>
            <person name="Parisi M."/>
            <person name="Parts L."/>
            <person name="Pedersen J.S."/>
            <person name="Pesole G."/>
            <person name="Phillippy A.M."/>
            <person name="Ponting C.P."/>
            <person name="Pop M."/>
            <person name="Porcelli D."/>
            <person name="Powell J.R."/>
            <person name="Prohaska S."/>
            <person name="Pruitt K."/>
            <person name="Puig M."/>
            <person name="Quesneville H."/>
            <person name="Ram K.R."/>
            <person name="Rand D."/>
            <person name="Rasmussen M.D."/>
            <person name="Reed L.K."/>
            <person name="Reenan R."/>
            <person name="Reily A."/>
            <person name="Remington K.A."/>
            <person name="Rieger T.T."/>
            <person name="Ritchie M.G."/>
            <person name="Robin C."/>
            <person name="Rogers Y.H."/>
            <person name="Rohde C."/>
            <person name="Rozas J."/>
            <person name="Rubenfield M.J."/>
            <person name="Ruiz A."/>
            <person name="Russo S."/>
            <person name="Salzberg S.L."/>
            <person name="Sanchez-Gracia A."/>
            <person name="Saranga D.J."/>
            <person name="Sato H."/>
            <person name="Schaeffer S.W."/>
            <person name="Schatz M.C."/>
            <person name="Schlenke T."/>
            <person name="Schwartz R."/>
            <person name="Segarra C."/>
            <person name="Singh R.S."/>
            <person name="Sirot L."/>
            <person name="Sirota M."/>
            <person name="Sisneros N.B."/>
            <person name="Smith C.D."/>
            <person name="Smith T.F."/>
            <person name="Spieth J."/>
            <person name="Stage D.E."/>
            <person name="Stark A."/>
            <person name="Stephan W."/>
            <person name="Strausberg R.L."/>
            <person name="Strempel S."/>
            <person name="Sturgill D."/>
            <person name="Sutton G."/>
            <person name="Sutton G.G."/>
            <person name="Tao W."/>
            <person name="Teichmann S."/>
            <person name="Tobari Y.N."/>
            <person name="Tomimura Y."/>
            <person name="Tsolas J.M."/>
            <person name="Valente V.L."/>
            <person name="Venter E."/>
            <person name="Venter J.C."/>
            <person name="Vicario S."/>
            <person name="Vieira F.G."/>
            <person name="Vilella A.J."/>
            <person name="Villasante A."/>
            <person name="Walenz B."/>
            <person name="Wang J."/>
            <person name="Wasserman M."/>
            <person name="Watts T."/>
            <person name="Wilson D."/>
            <person name="Wilson R.K."/>
            <person name="Wing R.A."/>
            <person name="Wolfner M.F."/>
            <person name="Wong A."/>
            <person name="Wong G.K."/>
            <person name="Wu C.I."/>
            <person name="Wu G."/>
            <person name="Yamamoto D."/>
            <person name="Yang H.P."/>
            <person name="Yang S.P."/>
            <person name="Yorke J.A."/>
            <person name="Yoshida K."/>
            <person name="Zdobnov E."/>
            <person name="Zhang P."/>
            <person name="Zhang Y."/>
            <person name="Zimin A.V."/>
            <person name="Baldwin J."/>
            <person name="Abdouelleil A."/>
            <person name="Abdulkadir J."/>
            <person name="Abebe A."/>
            <person name="Abera B."/>
            <person name="Abreu J."/>
            <person name="Acer S.C."/>
            <person name="Aftuck L."/>
            <person name="Alexander A."/>
            <person name="An P."/>
            <person name="Anderson E."/>
            <person name="Anderson S."/>
            <person name="Arachi H."/>
            <person name="Azer M."/>
            <person name="Bachantsang P."/>
            <person name="Barry A."/>
            <person name="Bayul T."/>
            <person name="Berlin A."/>
            <person name="Bessette D."/>
            <person name="Bloom T."/>
            <person name="Blye J."/>
            <person name="Boguslavskiy L."/>
            <person name="Bonnet C."/>
            <person name="Boukhgalter B."/>
            <person name="Bourzgui I."/>
            <person name="Brown A."/>
            <person name="Cahill P."/>
            <person name="Channer S."/>
            <person name="Cheshatsang Y."/>
            <person name="Chuda L."/>
            <person name="Citroen M."/>
            <person name="Collymore A."/>
            <person name="Cooke P."/>
            <person name="Costello M."/>
            <person name="D'Aco K."/>
            <person name="Daza R."/>
            <person name="De Haan G."/>
            <person name="DeGray S."/>
            <person name="DeMaso C."/>
            <person name="Dhargay N."/>
            <person name="Dooley K."/>
            <person name="Dooley E."/>
            <person name="Doricent M."/>
            <person name="Dorje P."/>
            <person name="Dorjee K."/>
            <person name="Dupes A."/>
            <person name="Elong R."/>
            <person name="Falk J."/>
            <person name="Farina A."/>
            <person name="Faro S."/>
            <person name="Ferguson D."/>
            <person name="Fisher S."/>
            <person name="Foley C.D."/>
            <person name="Franke A."/>
            <person name="Friedrich D."/>
            <person name="Gadbois L."/>
            <person name="Gearin G."/>
            <person name="Gearin C.R."/>
            <person name="Giannoukos G."/>
            <person name="Goode T."/>
            <person name="Graham J."/>
            <person name="Grandbois E."/>
            <person name="Grewal S."/>
            <person name="Gyaltsen K."/>
            <person name="Hafez N."/>
            <person name="Hagos B."/>
            <person name="Hall J."/>
            <person name="Henson C."/>
            <person name="Hollinger A."/>
            <person name="Honan T."/>
            <person name="Huard M.D."/>
            <person name="Hughes L."/>
            <person name="Hurhula B."/>
            <person name="Husby M.E."/>
            <person name="Kamat A."/>
            <person name="Kanga B."/>
            <person name="Kashin S."/>
            <person name="Khazanovich D."/>
            <person name="Kisner P."/>
            <person name="Lance K."/>
            <person name="Lara M."/>
            <person name="Lee W."/>
            <person name="Lennon N."/>
            <person name="Letendre F."/>
            <person name="LeVine R."/>
            <person name="Lipovsky A."/>
            <person name="Liu X."/>
            <person name="Liu J."/>
            <person name="Liu S."/>
            <person name="Lokyitsang T."/>
            <person name="Lokyitsang Y."/>
            <person name="Lubonja R."/>
            <person name="Lui A."/>
            <person name="MacDonald P."/>
            <person name="Magnisalis V."/>
            <person name="Maru K."/>
            <person name="Matthews C."/>
            <person name="McCusker W."/>
            <person name="McDonough S."/>
            <person name="Mehta T."/>
            <person name="Meldrim J."/>
            <person name="Meneus L."/>
            <person name="Mihai O."/>
            <person name="Mihalev A."/>
            <person name="Mihova T."/>
            <person name="Mittelman R."/>
            <person name="Mlenga V."/>
            <person name="Montmayeur A."/>
            <person name="Mulrain L."/>
            <person name="Navidi A."/>
            <person name="Naylor J."/>
            <person name="Negash T."/>
            <person name="Nguyen T."/>
            <person name="Nguyen N."/>
            <person name="Nicol R."/>
            <person name="Norbu C."/>
            <person name="Norbu N."/>
            <person name="Novod N."/>
            <person name="O'Neill B."/>
            <person name="Osman S."/>
            <person name="Markiewicz E."/>
            <person name="Oyono O.L."/>
            <person name="Patti C."/>
            <person name="Phunkhang P."/>
            <person name="Pierre F."/>
            <person name="Priest M."/>
            <person name="Raghuraman S."/>
            <person name="Rege F."/>
            <person name="Reyes R."/>
            <person name="Rise C."/>
            <person name="Rogov P."/>
            <person name="Ross K."/>
            <person name="Ryan E."/>
            <person name="Settipalli S."/>
            <person name="Shea T."/>
            <person name="Sherpa N."/>
            <person name="Shi L."/>
            <person name="Shih D."/>
            <person name="Sparrow T."/>
            <person name="Spaulding J."/>
            <person name="Stalker J."/>
            <person name="Stange-Thomann N."/>
            <person name="Stavropoulos S."/>
            <person name="Stone C."/>
            <person name="Strader C."/>
            <person name="Tesfaye S."/>
            <person name="Thomson T."/>
            <person name="Thoulutsang Y."/>
            <person name="Thoulutsang D."/>
            <person name="Topham K."/>
            <person name="Topping I."/>
            <person name="Tsamla T."/>
            <person name="Vassiliev H."/>
            <person name="Vo A."/>
            <person name="Wangchuk T."/>
            <person name="Wangdi T."/>
            <person name="Weiand M."/>
            <person name="Wilkinson J."/>
            <person name="Wilson A."/>
            <person name="Yadav S."/>
            <person name="Young G."/>
            <person name="Yu Q."/>
            <person name="Zembek L."/>
            <person name="Zhong D."/>
            <person name="Zimmer A."/>
            <person name="Zwirko Z."/>
            <person name="Jaffe D.B."/>
            <person name="Alvarez P."/>
            <person name="Brockman W."/>
            <person name="Butler J."/>
            <person name="Chin C."/>
            <person name="Gnerre S."/>
            <person name="Grabherr M."/>
            <person name="Kleber M."/>
            <person name="Mauceli E."/>
            <person name="MacCallum I."/>
        </authorList>
    </citation>
    <scope>NUCLEOTIDE SEQUENCE [LARGE SCALE GENOMIC DNA]</scope>
    <source>
        <strain evidence="3">Rob3c / Tucson 14021-0248.25</strain>
    </source>
</reference>
<dbReference type="HOGENOM" id="CLU_2888148_0_0_1"/>
<feature type="compositionally biased region" description="Low complexity" evidence="1">
    <location>
        <begin position="7"/>
        <end position="24"/>
    </location>
</feature>
<dbReference type="AlphaFoldDB" id="B4HQC2"/>
<sequence>MPHNHNHNSNSNSNRNHNQSRGSNMSAQKFNQPSSCCSKSLAVIEKSSRRNAPLSSCDKVESG</sequence>
<evidence type="ECO:0000313" key="3">
    <source>
        <dbReference type="Proteomes" id="UP000001292"/>
    </source>
</evidence>
<evidence type="ECO:0000313" key="2">
    <source>
        <dbReference type="EMBL" id="EDW46661.1"/>
    </source>
</evidence>
<gene>
    <name evidence="2" type="primary">Dsec\GM20848</name>
    <name evidence="2" type="ORF">Dsec_GM20848</name>
</gene>
<dbReference type="Proteomes" id="UP000001292">
    <property type="component" value="Unassembled WGS sequence"/>
</dbReference>
<proteinExistence type="predicted"/>
<feature type="compositionally biased region" description="Polar residues" evidence="1">
    <location>
        <begin position="25"/>
        <end position="37"/>
    </location>
</feature>
<organism evidence="3">
    <name type="scientific">Drosophila sechellia</name>
    <name type="common">Fruit fly</name>
    <dbReference type="NCBI Taxonomy" id="7238"/>
    <lineage>
        <taxon>Eukaryota</taxon>
        <taxon>Metazoa</taxon>
        <taxon>Ecdysozoa</taxon>
        <taxon>Arthropoda</taxon>
        <taxon>Hexapoda</taxon>
        <taxon>Insecta</taxon>
        <taxon>Pterygota</taxon>
        <taxon>Neoptera</taxon>
        <taxon>Endopterygota</taxon>
        <taxon>Diptera</taxon>
        <taxon>Brachycera</taxon>
        <taxon>Muscomorpha</taxon>
        <taxon>Ephydroidea</taxon>
        <taxon>Drosophilidae</taxon>
        <taxon>Drosophila</taxon>
        <taxon>Sophophora</taxon>
    </lineage>
</organism>
<evidence type="ECO:0000256" key="1">
    <source>
        <dbReference type="SAM" id="MobiDB-lite"/>
    </source>
</evidence>
<accession>B4HQC2</accession>